<reference evidence="2" key="1">
    <citation type="journal article" date="2019" name="Int. J. Syst. Evol. Microbiol.">
        <title>The Global Catalogue of Microorganisms (GCM) 10K type strain sequencing project: providing services to taxonomists for standard genome sequencing and annotation.</title>
        <authorList>
            <consortium name="The Broad Institute Genomics Platform"/>
            <consortium name="The Broad Institute Genome Sequencing Center for Infectious Disease"/>
            <person name="Wu L."/>
            <person name="Ma J."/>
        </authorList>
    </citation>
    <scope>NUCLEOTIDE SEQUENCE [LARGE SCALE GENOMIC DNA]</scope>
    <source>
        <strain evidence="2">KCTC 52449</strain>
    </source>
</reference>
<organism evidence="1 2">
    <name type="scientific">Alteromonas oceani</name>
    <dbReference type="NCBI Taxonomy" id="2071609"/>
    <lineage>
        <taxon>Bacteria</taxon>
        <taxon>Pseudomonadati</taxon>
        <taxon>Pseudomonadota</taxon>
        <taxon>Gammaproteobacteria</taxon>
        <taxon>Alteromonadales</taxon>
        <taxon>Alteromonadaceae</taxon>
        <taxon>Alteromonas/Salinimonas group</taxon>
        <taxon>Alteromonas</taxon>
    </lineage>
</organism>
<keyword evidence="2" id="KW-1185">Reference proteome</keyword>
<proteinExistence type="predicted"/>
<dbReference type="Proteomes" id="UP001595477">
    <property type="component" value="Unassembled WGS sequence"/>
</dbReference>
<gene>
    <name evidence="1" type="ORF">ACFOEW_15605</name>
</gene>
<protein>
    <submittedName>
        <fullName evidence="1">Uncharacterized protein</fullName>
    </submittedName>
</protein>
<comment type="caution">
    <text evidence="1">The sequence shown here is derived from an EMBL/GenBank/DDBJ whole genome shotgun (WGS) entry which is preliminary data.</text>
</comment>
<accession>A0ABV7K1M5</accession>
<sequence length="114" mass="12134">MELKEFIKTALSEIIEAVSEASDHAAQHEAKIGSTQMQGYLKEAKATWDENGHAISQVDFDIALTEGNKSNTKGGIGVHLGAVKLGTDGSSQNENSSLSRIKFSVPVVFSPSKS</sequence>
<evidence type="ECO:0000313" key="2">
    <source>
        <dbReference type="Proteomes" id="UP001595477"/>
    </source>
</evidence>
<name>A0ABV7K1M5_9ALTE</name>
<dbReference type="EMBL" id="JBHRSX010000070">
    <property type="protein sequence ID" value="MFC3203237.1"/>
    <property type="molecule type" value="Genomic_DNA"/>
</dbReference>
<evidence type="ECO:0000313" key="1">
    <source>
        <dbReference type="EMBL" id="MFC3203237.1"/>
    </source>
</evidence>
<dbReference type="RefSeq" id="WP_123326235.1">
    <property type="nucleotide sequence ID" value="NZ_JBHRSX010000070.1"/>
</dbReference>